<reference evidence="13" key="1">
    <citation type="submission" date="2023-07" db="EMBL/GenBank/DDBJ databases">
        <authorList>
            <consortium name="AG Swart"/>
            <person name="Singh M."/>
            <person name="Singh A."/>
            <person name="Seah K."/>
            <person name="Emmerich C."/>
        </authorList>
    </citation>
    <scope>NUCLEOTIDE SEQUENCE</scope>
    <source>
        <strain evidence="13">DP1</strain>
    </source>
</reference>
<keyword evidence="14" id="KW-1185">Reference proteome</keyword>
<feature type="binding site" evidence="9">
    <location>
        <position position="245"/>
    </location>
    <ligand>
        <name>ATP</name>
        <dbReference type="ChEBI" id="CHEBI:30616"/>
    </ligand>
</feature>
<proteinExistence type="predicted"/>
<evidence type="ECO:0000256" key="4">
    <source>
        <dbReference type="ARBA" id="ARBA00022741"/>
    </source>
</evidence>
<evidence type="ECO:0000256" key="6">
    <source>
        <dbReference type="ARBA" id="ARBA00022840"/>
    </source>
</evidence>
<comment type="catalytic activity">
    <reaction evidence="8">
        <text>L-seryl-[protein] + ATP = O-phospho-L-seryl-[protein] + ADP + H(+)</text>
        <dbReference type="Rhea" id="RHEA:17989"/>
        <dbReference type="Rhea" id="RHEA-COMP:9863"/>
        <dbReference type="Rhea" id="RHEA-COMP:11604"/>
        <dbReference type="ChEBI" id="CHEBI:15378"/>
        <dbReference type="ChEBI" id="CHEBI:29999"/>
        <dbReference type="ChEBI" id="CHEBI:30616"/>
        <dbReference type="ChEBI" id="CHEBI:83421"/>
        <dbReference type="ChEBI" id="CHEBI:456216"/>
        <dbReference type="EC" id="2.7.11.1"/>
    </reaction>
</comment>
<evidence type="ECO:0000259" key="11">
    <source>
        <dbReference type="PROSITE" id="PS50003"/>
    </source>
</evidence>
<dbReference type="GO" id="GO:0004674">
    <property type="term" value="F:protein serine/threonine kinase activity"/>
    <property type="evidence" value="ECO:0007669"/>
    <property type="project" value="UniProtKB-KW"/>
</dbReference>
<evidence type="ECO:0000256" key="2">
    <source>
        <dbReference type="ARBA" id="ARBA00022527"/>
    </source>
</evidence>
<evidence type="ECO:0000256" key="3">
    <source>
        <dbReference type="ARBA" id="ARBA00022679"/>
    </source>
</evidence>
<dbReference type="Gene3D" id="1.10.510.10">
    <property type="entry name" value="Transferase(Phosphotransferase) domain 1"/>
    <property type="match status" value="2"/>
</dbReference>
<comment type="caution">
    <text evidence="13">The sequence shown here is derived from an EMBL/GenBank/DDBJ whole genome shotgun (WGS) entry which is preliminary data.</text>
</comment>
<feature type="domain" description="PH" evidence="11">
    <location>
        <begin position="626"/>
        <end position="714"/>
    </location>
</feature>
<dbReference type="SUPFAM" id="SSF56112">
    <property type="entry name" value="Protein kinase-like (PK-like)"/>
    <property type="match status" value="1"/>
</dbReference>
<feature type="compositionally biased region" description="Acidic residues" evidence="10">
    <location>
        <begin position="175"/>
        <end position="184"/>
    </location>
</feature>
<evidence type="ECO:0000256" key="5">
    <source>
        <dbReference type="ARBA" id="ARBA00022777"/>
    </source>
</evidence>
<dbReference type="InterPro" id="IPR001849">
    <property type="entry name" value="PH_domain"/>
</dbReference>
<feature type="compositionally biased region" description="Basic and acidic residues" evidence="10">
    <location>
        <begin position="156"/>
        <end position="168"/>
    </location>
</feature>
<dbReference type="InterPro" id="IPR000719">
    <property type="entry name" value="Prot_kinase_dom"/>
</dbReference>
<dbReference type="Pfam" id="PF00069">
    <property type="entry name" value="Pkinase"/>
    <property type="match status" value="2"/>
</dbReference>
<dbReference type="AlphaFoldDB" id="A0AAD1U492"/>
<evidence type="ECO:0000256" key="9">
    <source>
        <dbReference type="PROSITE-ProRule" id="PRU10141"/>
    </source>
</evidence>
<organism evidence="13 14">
    <name type="scientific">Euplotes crassus</name>
    <dbReference type="NCBI Taxonomy" id="5936"/>
    <lineage>
        <taxon>Eukaryota</taxon>
        <taxon>Sar</taxon>
        <taxon>Alveolata</taxon>
        <taxon>Ciliophora</taxon>
        <taxon>Intramacronucleata</taxon>
        <taxon>Spirotrichea</taxon>
        <taxon>Hypotrichia</taxon>
        <taxon>Euplotida</taxon>
        <taxon>Euplotidae</taxon>
        <taxon>Moneuplotes</taxon>
    </lineage>
</organism>
<evidence type="ECO:0000256" key="10">
    <source>
        <dbReference type="SAM" id="MobiDB-lite"/>
    </source>
</evidence>
<keyword evidence="3" id="KW-0808">Transferase</keyword>
<keyword evidence="5" id="KW-0418">Kinase</keyword>
<dbReference type="GO" id="GO:0035556">
    <property type="term" value="P:intracellular signal transduction"/>
    <property type="evidence" value="ECO:0007669"/>
    <property type="project" value="TreeGrafter"/>
</dbReference>
<comment type="catalytic activity">
    <reaction evidence="7">
        <text>L-threonyl-[protein] + ATP = O-phospho-L-threonyl-[protein] + ADP + H(+)</text>
        <dbReference type="Rhea" id="RHEA:46608"/>
        <dbReference type="Rhea" id="RHEA-COMP:11060"/>
        <dbReference type="Rhea" id="RHEA-COMP:11605"/>
        <dbReference type="ChEBI" id="CHEBI:15378"/>
        <dbReference type="ChEBI" id="CHEBI:30013"/>
        <dbReference type="ChEBI" id="CHEBI:30616"/>
        <dbReference type="ChEBI" id="CHEBI:61977"/>
        <dbReference type="ChEBI" id="CHEBI:456216"/>
        <dbReference type="EC" id="2.7.11.1"/>
    </reaction>
</comment>
<dbReference type="InterPro" id="IPR033931">
    <property type="entry name" value="PDK1-typ_PH"/>
</dbReference>
<evidence type="ECO:0000313" key="13">
    <source>
        <dbReference type="EMBL" id="CAI2358804.1"/>
    </source>
</evidence>
<dbReference type="SUPFAM" id="SSF50729">
    <property type="entry name" value="PH domain-like"/>
    <property type="match status" value="1"/>
</dbReference>
<name>A0AAD1U492_EUPCR</name>
<keyword evidence="6 9" id="KW-0067">ATP-binding</keyword>
<dbReference type="Proteomes" id="UP001295684">
    <property type="component" value="Unassembled WGS sequence"/>
</dbReference>
<dbReference type="PROSITE" id="PS00107">
    <property type="entry name" value="PROTEIN_KINASE_ATP"/>
    <property type="match status" value="1"/>
</dbReference>
<evidence type="ECO:0000259" key="12">
    <source>
        <dbReference type="PROSITE" id="PS50011"/>
    </source>
</evidence>
<dbReference type="EMBL" id="CAMPGE010000083">
    <property type="protein sequence ID" value="CAI2358804.1"/>
    <property type="molecule type" value="Genomic_DNA"/>
</dbReference>
<dbReference type="PROSITE" id="PS50011">
    <property type="entry name" value="PROTEIN_KINASE_DOM"/>
    <property type="match status" value="1"/>
</dbReference>
<dbReference type="SMART" id="SM00233">
    <property type="entry name" value="PH"/>
    <property type="match status" value="1"/>
</dbReference>
<dbReference type="InterPro" id="IPR008271">
    <property type="entry name" value="Ser/Thr_kinase_AS"/>
</dbReference>
<dbReference type="Pfam" id="PF14593">
    <property type="entry name" value="PH_3"/>
    <property type="match status" value="1"/>
</dbReference>
<dbReference type="SMART" id="SM00220">
    <property type="entry name" value="S_TKc"/>
    <property type="match status" value="1"/>
</dbReference>
<keyword evidence="2" id="KW-0723">Serine/threonine-protein kinase</keyword>
<evidence type="ECO:0000256" key="7">
    <source>
        <dbReference type="ARBA" id="ARBA00047899"/>
    </source>
</evidence>
<dbReference type="PANTHER" id="PTHR24356">
    <property type="entry name" value="SERINE/THREONINE-PROTEIN KINASE"/>
    <property type="match status" value="1"/>
</dbReference>
<dbReference type="GO" id="GO:0005524">
    <property type="term" value="F:ATP binding"/>
    <property type="evidence" value="ECO:0007669"/>
    <property type="project" value="UniProtKB-UniRule"/>
</dbReference>
<dbReference type="PANTHER" id="PTHR24356:SF163">
    <property type="entry name" value="3-PHOSPHOINOSITIDE-DEPENDENT PROTEIN KINASE 1-RELATED"/>
    <property type="match status" value="1"/>
</dbReference>
<accession>A0AAD1U492</accession>
<sequence>MEVQPRTLFKEKEVNFEDLENVFSTGPIYSPEFKDELTNRESSQKHPDLGQFDKNNVEQELKEMNEIYHCLAKKDSQNDDIPEDLRKAVYAKYGKEPDSDDDEDIEQFQKDYKVHSNEQFVLVSKNGKKGSGPKDPNEDYEGQNIHLNIHEDHFIDPCGKNEEKKEENGAAGTQPEEEDKGDEVENDCFNKVLGQPSFKREKRLCDIVEEVTLKDFETIRFLGNGAYGKVNLVKCKINDKQYAMKILDKEKISKRDKVENVFREKDIMFELDHPNICKLECAFQNESSLFFVLEYAPNGDLSGLIKKEKLKVELIRIFASEIINSLEELRTIKVVHRDLKPENILLDRNCHIKITDFGDSKKIDIDKVHIRLQRESFKPDVPYNENYSVDPEFEENFNIEPMNYEEPENEKEKNRERDNSFVGTPLYVSPEMLNHNLAAYSTDLWAFGCILYQCACGAPPFNGFTEQQIYDKIVNKKIFYPDFLDPVLKDLIDNLIQVDPKDRLGSAITKDNGIDKLKGHPFFEGIDFETVHKTTIEISEKYRKSLEAESKAGDHPFKSLNTVSGDFFNDSDVIPKAQEGGLKLQKNYTENDSKANQPKMPALKTAESAKLPMITKSDILLNCKGDVYKQSIVEKKNKWTFYQDRLLKLTKDFRLMYFKKEVYRGDITLSKQVSVRKVKIHEFEIITPHKLFHFRCKQGDSASEWVNLIKAVIKEKKRRDKEAGRK</sequence>
<dbReference type="InterPro" id="IPR011009">
    <property type="entry name" value="Kinase-like_dom_sf"/>
</dbReference>
<protein>
    <recommendedName>
        <fullName evidence="1">non-specific serine/threonine protein kinase</fullName>
        <ecNumber evidence="1">2.7.11.1</ecNumber>
    </recommendedName>
</protein>
<dbReference type="PROSITE" id="PS00108">
    <property type="entry name" value="PROTEIN_KINASE_ST"/>
    <property type="match status" value="1"/>
</dbReference>
<gene>
    <name evidence="13" type="ORF">ECRASSUSDP1_LOCUS87</name>
</gene>
<dbReference type="InterPro" id="IPR011993">
    <property type="entry name" value="PH-like_dom_sf"/>
</dbReference>
<dbReference type="Gene3D" id="2.30.29.30">
    <property type="entry name" value="Pleckstrin-homology domain (PH domain)/Phosphotyrosine-binding domain (PTB)"/>
    <property type="match status" value="1"/>
</dbReference>
<evidence type="ECO:0000313" key="14">
    <source>
        <dbReference type="Proteomes" id="UP001295684"/>
    </source>
</evidence>
<feature type="region of interest" description="Disordered" evidence="10">
    <location>
        <begin position="156"/>
        <end position="184"/>
    </location>
</feature>
<dbReference type="FunFam" id="3.30.200.20:FF:000042">
    <property type="entry name" value="Aurora kinase A"/>
    <property type="match status" value="1"/>
</dbReference>
<dbReference type="InterPro" id="IPR050236">
    <property type="entry name" value="Ser_Thr_kinase_AGC"/>
</dbReference>
<dbReference type="Gene3D" id="3.30.200.20">
    <property type="entry name" value="Phosphorylase Kinase, domain 1"/>
    <property type="match status" value="1"/>
</dbReference>
<evidence type="ECO:0000256" key="1">
    <source>
        <dbReference type="ARBA" id="ARBA00012513"/>
    </source>
</evidence>
<dbReference type="EC" id="2.7.11.1" evidence="1"/>
<feature type="domain" description="Protein kinase" evidence="12">
    <location>
        <begin position="216"/>
        <end position="523"/>
    </location>
</feature>
<keyword evidence="4 9" id="KW-0547">Nucleotide-binding</keyword>
<evidence type="ECO:0000256" key="8">
    <source>
        <dbReference type="ARBA" id="ARBA00048679"/>
    </source>
</evidence>
<dbReference type="PROSITE" id="PS50003">
    <property type="entry name" value="PH_DOMAIN"/>
    <property type="match status" value="1"/>
</dbReference>
<dbReference type="InterPro" id="IPR017441">
    <property type="entry name" value="Protein_kinase_ATP_BS"/>
</dbReference>